<dbReference type="InterPro" id="IPR000064">
    <property type="entry name" value="NLP_P60_dom"/>
</dbReference>
<evidence type="ECO:0000313" key="7">
    <source>
        <dbReference type="EMBL" id="AWL09215.1"/>
    </source>
</evidence>
<gene>
    <name evidence="7" type="ORF">HME7025_01354</name>
</gene>
<dbReference type="PANTHER" id="PTHR47360">
    <property type="entry name" value="MUREIN DD-ENDOPEPTIDASE MEPS/MUREIN LD-CARBOXYPEPTIDASE"/>
    <property type="match status" value="1"/>
</dbReference>
<dbReference type="KEGG" id="psez:HME7025_01354"/>
<evidence type="ECO:0000256" key="3">
    <source>
        <dbReference type="ARBA" id="ARBA00022729"/>
    </source>
</evidence>
<dbReference type="PROSITE" id="PS51257">
    <property type="entry name" value="PROKAR_LIPOPROTEIN"/>
    <property type="match status" value="1"/>
</dbReference>
<evidence type="ECO:0000313" key="8">
    <source>
        <dbReference type="Proteomes" id="UP000245468"/>
    </source>
</evidence>
<evidence type="ECO:0000256" key="2">
    <source>
        <dbReference type="ARBA" id="ARBA00022670"/>
    </source>
</evidence>
<feature type="domain" description="NlpC/P60" evidence="6">
    <location>
        <begin position="42"/>
        <end position="169"/>
    </location>
</feature>
<organism evidence="7 8">
    <name type="scientific">Aquirufa nivalisilvae</name>
    <dbReference type="NCBI Taxonomy" id="2516557"/>
    <lineage>
        <taxon>Bacteria</taxon>
        <taxon>Pseudomonadati</taxon>
        <taxon>Bacteroidota</taxon>
        <taxon>Cytophagia</taxon>
        <taxon>Cytophagales</taxon>
        <taxon>Flectobacillaceae</taxon>
        <taxon>Aquirufa</taxon>
    </lineage>
</organism>
<dbReference type="GO" id="GO:0006508">
    <property type="term" value="P:proteolysis"/>
    <property type="evidence" value="ECO:0007669"/>
    <property type="project" value="UniProtKB-KW"/>
</dbReference>
<evidence type="ECO:0000256" key="4">
    <source>
        <dbReference type="ARBA" id="ARBA00022801"/>
    </source>
</evidence>
<comment type="similarity">
    <text evidence="1">Belongs to the peptidase C40 family.</text>
</comment>
<dbReference type="RefSeq" id="WP_109322914.1">
    <property type="nucleotide sequence ID" value="NZ_CP029346.1"/>
</dbReference>
<dbReference type="AlphaFoldDB" id="A0A2S2DV15"/>
<evidence type="ECO:0000259" key="6">
    <source>
        <dbReference type="PROSITE" id="PS51935"/>
    </source>
</evidence>
<name>A0A2S2DV15_9BACT</name>
<dbReference type="Proteomes" id="UP000245468">
    <property type="component" value="Chromosome"/>
</dbReference>
<reference evidence="8" key="1">
    <citation type="submission" date="2018-05" db="EMBL/GenBank/DDBJ databases">
        <title>Pseudarcicella sp. HME7025 Genome sequencing and assembly.</title>
        <authorList>
            <person name="Kim H."/>
            <person name="Kang H."/>
            <person name="Joh K."/>
        </authorList>
    </citation>
    <scope>NUCLEOTIDE SEQUENCE [LARGE SCALE GENOMIC DNA]</scope>
    <source>
        <strain evidence="8">HME7025</strain>
    </source>
</reference>
<dbReference type="GO" id="GO:0008234">
    <property type="term" value="F:cysteine-type peptidase activity"/>
    <property type="evidence" value="ECO:0007669"/>
    <property type="project" value="UniProtKB-KW"/>
</dbReference>
<dbReference type="EMBL" id="CP029346">
    <property type="protein sequence ID" value="AWL09215.1"/>
    <property type="molecule type" value="Genomic_DNA"/>
</dbReference>
<sequence length="171" mass="19581">MFKRVICILSIVFLVSSCSVWKKTIRFLGISKKETIENNYSIREVDQIIQSGMSYKGVPYRTGGTDRKGMDCSGLLFRIYTDQLYQIPRLSKDQAQFGLPVSIQEAQVGDWIFFATNQAKVINHSGIISQIKSANEVYFLHASTSKGVREDNLYTKYWLGSYVKIIRPFKN</sequence>
<accession>A0A2S2DV15</accession>
<dbReference type="OrthoDB" id="9807055at2"/>
<dbReference type="PANTHER" id="PTHR47360:SF1">
    <property type="entry name" value="ENDOPEPTIDASE NLPC-RELATED"/>
    <property type="match status" value="1"/>
</dbReference>
<dbReference type="InterPro" id="IPR052062">
    <property type="entry name" value="Murein_DD/LD_carboxypeptidase"/>
</dbReference>
<keyword evidence="2" id="KW-0645">Protease</keyword>
<dbReference type="PROSITE" id="PS51935">
    <property type="entry name" value="NLPC_P60"/>
    <property type="match status" value="1"/>
</dbReference>
<evidence type="ECO:0000256" key="1">
    <source>
        <dbReference type="ARBA" id="ARBA00007074"/>
    </source>
</evidence>
<dbReference type="InterPro" id="IPR038765">
    <property type="entry name" value="Papain-like_cys_pep_sf"/>
</dbReference>
<dbReference type="SUPFAM" id="SSF54001">
    <property type="entry name" value="Cysteine proteinases"/>
    <property type="match status" value="1"/>
</dbReference>
<proteinExistence type="inferred from homology"/>
<keyword evidence="8" id="KW-1185">Reference proteome</keyword>
<keyword evidence="4" id="KW-0378">Hydrolase</keyword>
<evidence type="ECO:0000256" key="5">
    <source>
        <dbReference type="ARBA" id="ARBA00022807"/>
    </source>
</evidence>
<protein>
    <recommendedName>
        <fullName evidence="6">NlpC/P60 domain-containing protein</fullName>
    </recommendedName>
</protein>
<keyword evidence="3" id="KW-0732">Signal</keyword>
<dbReference type="Gene3D" id="3.90.1720.10">
    <property type="entry name" value="endopeptidase domain like (from Nostoc punctiforme)"/>
    <property type="match status" value="1"/>
</dbReference>
<dbReference type="Pfam" id="PF00877">
    <property type="entry name" value="NLPC_P60"/>
    <property type="match status" value="1"/>
</dbReference>
<keyword evidence="5" id="KW-0788">Thiol protease</keyword>